<protein>
    <submittedName>
        <fullName evidence="3">Cytoplasmic dynein 2 heavy chain 1 isoform 1</fullName>
    </submittedName>
</protein>
<dbReference type="GO" id="GO:0005858">
    <property type="term" value="C:axonemal dynein complex"/>
    <property type="evidence" value="ECO:0007669"/>
    <property type="project" value="TreeGrafter"/>
</dbReference>
<dbReference type="GO" id="GO:0051959">
    <property type="term" value="F:dynein light intermediate chain binding"/>
    <property type="evidence" value="ECO:0007669"/>
    <property type="project" value="InterPro"/>
</dbReference>
<evidence type="ECO:0000313" key="4">
    <source>
        <dbReference type="Proteomes" id="UP000316759"/>
    </source>
</evidence>
<keyword evidence="4" id="KW-1185">Reference proteome</keyword>
<reference evidence="3 4" key="1">
    <citation type="submission" date="2019-04" db="EMBL/GenBank/DDBJ databases">
        <title>Annotation for the trematode Fasciola gigantica.</title>
        <authorList>
            <person name="Choi Y.-J."/>
        </authorList>
    </citation>
    <scope>NUCLEOTIDE SEQUENCE [LARGE SCALE GENOMIC DNA]</scope>
    <source>
        <strain evidence="3">Uganda_cow_1</strain>
    </source>
</reference>
<accession>A0A504YX40</accession>
<dbReference type="PANTHER" id="PTHR46532">
    <property type="entry name" value="MALE FERTILITY FACTOR KL5"/>
    <property type="match status" value="1"/>
</dbReference>
<sequence>MSENATQALIFVKTKQKPISMNEMRSSVIVISLCDSLIQSFYSSLSTFYAPLLLKSAQSKPLANDPKIQTALAELSAGLSLFLREQVSRNSECTNVLGLSDELEFWKSVSARQHGKKSERSRAELFVRLLEPAVKECLRLENSAFITIGPPRKIKTRLSIEDTGENHIGIALAELLDVLDTHITDSLDEVWRCLDPDATQPFPESRMRQLIEAIGYWIVKIVQMHLGCTEHNEQRRDVPYSVLWTLEFRQVKPGIQLGIKACKQWQKSSELLTQKLWRRYAPHPWEGPQPNLAYLTQFCARLTEVLNLRGLYEHLCRLLTRDERTELRMDRGLEHFLFGSWAKDMEFEGESSAPTLVRELFNPLLYNPYTAEQWASTMSMIDSKLRPAEERAASRLRTRLLMANPRGDIGSNQISPIQLLREFQTYQELIRRPIVSQILQAERETMLGYLEASLKEFREEFLKGTGAVLERKSASAGFSDRPVGMITAKNIPESINRILWAGHMESRVSDDLQLVEVLLSDLDRFGLYKQEAMSLIEDVATWRREQFEAWSRDRLARLADKKPKDQNMTLAFEPSGHLLTLSTTDGKLEVGYPDGLVQLQREVRLLTGLGYPVPSKLIKAADQGEALYRYAIVLKQVAHFYNSIDSQMIPSQQALMLNSALAFERLIKSPQLQLRGNLNDIDKGITWDQLSEVETYISQLQAASRQLMSENRKLRKVHFTIVEKIIRLLEVDLLRNQPRWRKATLEPFREWVVLGNLNLDELVDSHCRELIDFERNFKGLKTRGRDAEKLPNEIRIDCITVNCVPIKMSIEGLLQNLFEALQTCLRRSIQGDLVAADAFLTGKRDYEHFEMAPPSFATSDEVAKDLDEHEIMWTQYENFSTELEQLAREDWISFRSKCYLFDEFLTTWFNKLRSTEANPMTVRLQKEIDHYWEVVPALKWVRGDVLSPDHWLELFRLIGLPRGTKLDQLTFGDLLRVSRSIVEHTETLKNLTHRAQAEVVVREALQELDVWGAGATFTLTDYIDSSGQTVCLVKDWKDIVSQVRFDYRTTLPSSILVYRNTLSANHLSFLY</sequence>
<dbReference type="OrthoDB" id="10252139at2759"/>
<evidence type="ECO:0000313" key="3">
    <source>
        <dbReference type="EMBL" id="TPP62130.1"/>
    </source>
</evidence>
<dbReference type="Pfam" id="PF08385">
    <property type="entry name" value="DHC_N1"/>
    <property type="match status" value="1"/>
</dbReference>
<proteinExistence type="predicted"/>
<feature type="domain" description="Dynein heavy chain tail" evidence="1">
    <location>
        <begin position="203"/>
        <end position="668"/>
    </location>
</feature>
<dbReference type="Pfam" id="PF08393">
    <property type="entry name" value="DHC_N2"/>
    <property type="match status" value="1"/>
</dbReference>
<dbReference type="STRING" id="46835.A0A504YX40"/>
<dbReference type="InterPro" id="IPR013594">
    <property type="entry name" value="Dynein_heavy_tail"/>
</dbReference>
<feature type="domain" description="Dynein heavy chain linker" evidence="2">
    <location>
        <begin position="860"/>
        <end position="1043"/>
    </location>
</feature>
<dbReference type="Proteomes" id="UP000316759">
    <property type="component" value="Unassembled WGS sequence"/>
</dbReference>
<organism evidence="3 4">
    <name type="scientific">Fasciola gigantica</name>
    <name type="common">Giant liver fluke</name>
    <dbReference type="NCBI Taxonomy" id="46835"/>
    <lineage>
        <taxon>Eukaryota</taxon>
        <taxon>Metazoa</taxon>
        <taxon>Spiralia</taxon>
        <taxon>Lophotrochozoa</taxon>
        <taxon>Platyhelminthes</taxon>
        <taxon>Trematoda</taxon>
        <taxon>Digenea</taxon>
        <taxon>Plagiorchiida</taxon>
        <taxon>Echinostomata</taxon>
        <taxon>Echinostomatoidea</taxon>
        <taxon>Fasciolidae</taxon>
        <taxon>Fasciola</taxon>
    </lineage>
</organism>
<dbReference type="GO" id="GO:0007018">
    <property type="term" value="P:microtubule-based movement"/>
    <property type="evidence" value="ECO:0007669"/>
    <property type="project" value="InterPro"/>
</dbReference>
<evidence type="ECO:0000259" key="2">
    <source>
        <dbReference type="Pfam" id="PF08393"/>
    </source>
</evidence>
<dbReference type="EMBL" id="SUNJ01007284">
    <property type="protein sequence ID" value="TPP62130.1"/>
    <property type="molecule type" value="Genomic_DNA"/>
</dbReference>
<gene>
    <name evidence="3" type="ORF">FGIG_00847</name>
</gene>
<dbReference type="AlphaFoldDB" id="A0A504YX40"/>
<dbReference type="InterPro" id="IPR026983">
    <property type="entry name" value="DHC"/>
</dbReference>
<dbReference type="PANTHER" id="PTHR46532:SF15">
    <property type="entry name" value="CYTOPLASMIC DYNEIN 2 HEAVY CHAIN 1"/>
    <property type="match status" value="1"/>
</dbReference>
<dbReference type="InterPro" id="IPR013602">
    <property type="entry name" value="Dynein_heavy_linker"/>
</dbReference>
<comment type="caution">
    <text evidence="3">The sequence shown here is derived from an EMBL/GenBank/DDBJ whole genome shotgun (WGS) entry which is preliminary data.</text>
</comment>
<name>A0A504YX40_FASGI</name>
<evidence type="ECO:0000259" key="1">
    <source>
        <dbReference type="Pfam" id="PF08385"/>
    </source>
</evidence>
<dbReference type="GO" id="GO:0045505">
    <property type="term" value="F:dynein intermediate chain binding"/>
    <property type="evidence" value="ECO:0007669"/>
    <property type="project" value="InterPro"/>
</dbReference>